<evidence type="ECO:0000256" key="5">
    <source>
        <dbReference type="ARBA" id="ARBA00022519"/>
    </source>
</evidence>
<dbReference type="PROSITE" id="PS00409">
    <property type="entry name" value="PROKAR_NTER_METHYL"/>
    <property type="match status" value="1"/>
</dbReference>
<keyword evidence="6" id="KW-0812">Transmembrane</keyword>
<gene>
    <name evidence="12" type="ORF">ACFPN1_05935</name>
</gene>
<keyword evidence="4" id="KW-0488">Methylation</keyword>
<dbReference type="SUPFAM" id="SSF54523">
    <property type="entry name" value="Pili subunits"/>
    <property type="match status" value="1"/>
</dbReference>
<dbReference type="InterPro" id="IPR012902">
    <property type="entry name" value="N_methyl_site"/>
</dbReference>
<comment type="caution">
    <text evidence="12">The sequence shown here is derived from an EMBL/GenBank/DDBJ whole genome shotgun (WGS) entry which is preliminary data.</text>
</comment>
<keyword evidence="7" id="KW-1133">Transmembrane helix</keyword>
<organism evidence="12 13">
    <name type="scientific">Lysobacter yangpyeongensis</name>
    <dbReference type="NCBI Taxonomy" id="346182"/>
    <lineage>
        <taxon>Bacteria</taxon>
        <taxon>Pseudomonadati</taxon>
        <taxon>Pseudomonadota</taxon>
        <taxon>Gammaproteobacteria</taxon>
        <taxon>Lysobacterales</taxon>
        <taxon>Lysobacteraceae</taxon>
        <taxon>Lysobacter</taxon>
    </lineage>
</organism>
<comment type="similarity">
    <text evidence="9">Belongs to the GSP H family.</text>
</comment>
<evidence type="ECO:0000256" key="1">
    <source>
        <dbReference type="ARBA" id="ARBA00004377"/>
    </source>
</evidence>
<dbReference type="Pfam" id="PF12019">
    <property type="entry name" value="GspH"/>
    <property type="match status" value="1"/>
</dbReference>
<dbReference type="InterPro" id="IPR045584">
    <property type="entry name" value="Pilin-like"/>
</dbReference>
<dbReference type="Pfam" id="PF07963">
    <property type="entry name" value="N_methyl"/>
    <property type="match status" value="1"/>
</dbReference>
<dbReference type="RefSeq" id="WP_386753755.1">
    <property type="nucleotide sequence ID" value="NZ_JBHSNM010000001.1"/>
</dbReference>
<evidence type="ECO:0000256" key="9">
    <source>
        <dbReference type="ARBA" id="ARBA00025772"/>
    </source>
</evidence>
<proteinExistence type="inferred from homology"/>
<evidence type="ECO:0000256" key="4">
    <source>
        <dbReference type="ARBA" id="ARBA00022481"/>
    </source>
</evidence>
<keyword evidence="13" id="KW-1185">Reference proteome</keyword>
<dbReference type="Gene3D" id="3.30.700.10">
    <property type="entry name" value="Glycoprotein, Type 4 Pilin"/>
    <property type="match status" value="1"/>
</dbReference>
<comment type="subcellular location">
    <subcellularLocation>
        <location evidence="1">Cell inner membrane</location>
        <topology evidence="1">Single-pass membrane protein</topology>
    </subcellularLocation>
</comment>
<accession>A0ABW0SL53</accession>
<reference evidence="13" key="1">
    <citation type="journal article" date="2019" name="Int. J. Syst. Evol. Microbiol.">
        <title>The Global Catalogue of Microorganisms (GCM) 10K type strain sequencing project: providing services to taxonomists for standard genome sequencing and annotation.</title>
        <authorList>
            <consortium name="The Broad Institute Genomics Platform"/>
            <consortium name="The Broad Institute Genome Sequencing Center for Infectious Disease"/>
            <person name="Wu L."/>
            <person name="Ma J."/>
        </authorList>
    </citation>
    <scope>NUCLEOTIDE SEQUENCE [LARGE SCALE GENOMIC DNA]</scope>
    <source>
        <strain evidence="13">KACC 11407</strain>
    </source>
</reference>
<evidence type="ECO:0000259" key="11">
    <source>
        <dbReference type="Pfam" id="PF12019"/>
    </source>
</evidence>
<evidence type="ECO:0000256" key="7">
    <source>
        <dbReference type="ARBA" id="ARBA00022989"/>
    </source>
</evidence>
<dbReference type="EMBL" id="JBHSNM010000001">
    <property type="protein sequence ID" value="MFC5569596.1"/>
    <property type="molecule type" value="Genomic_DNA"/>
</dbReference>
<dbReference type="Proteomes" id="UP001596036">
    <property type="component" value="Unassembled WGS sequence"/>
</dbReference>
<keyword evidence="5" id="KW-0997">Cell inner membrane</keyword>
<evidence type="ECO:0000256" key="2">
    <source>
        <dbReference type="ARBA" id="ARBA00021549"/>
    </source>
</evidence>
<sequence>MQKSQGFTLIELMVTVAVLAVLLTLASPSFSDFFQRYRLRGAADKVVNTLASARAEAVMRNRDVSIDFKGSAGSWCMGANAAPDPATLGELVGSADACDCTVANSCKVADGRELVVTTSQVEGVTLSANPGALLFSSRTGATSPVGTTATTTLASPNGKFKLRLDVSALGRATLCVPSGEPAMAGFKSC</sequence>
<evidence type="ECO:0000256" key="3">
    <source>
        <dbReference type="ARBA" id="ARBA00022475"/>
    </source>
</evidence>
<protein>
    <recommendedName>
        <fullName evidence="2">Type II secretion system protein H</fullName>
    </recommendedName>
    <alternativeName>
        <fullName evidence="10">General secretion pathway protein H</fullName>
    </alternativeName>
</protein>
<name>A0ABW0SL53_9GAMM</name>
<evidence type="ECO:0000256" key="10">
    <source>
        <dbReference type="ARBA" id="ARBA00030775"/>
    </source>
</evidence>
<keyword evidence="8" id="KW-0472">Membrane</keyword>
<evidence type="ECO:0000256" key="8">
    <source>
        <dbReference type="ARBA" id="ARBA00023136"/>
    </source>
</evidence>
<feature type="domain" description="General secretion pathway GspH" evidence="11">
    <location>
        <begin position="42"/>
        <end position="170"/>
    </location>
</feature>
<keyword evidence="3" id="KW-1003">Cell membrane</keyword>
<evidence type="ECO:0000313" key="13">
    <source>
        <dbReference type="Proteomes" id="UP001596036"/>
    </source>
</evidence>
<dbReference type="InterPro" id="IPR022346">
    <property type="entry name" value="T2SS_GspH"/>
</dbReference>
<evidence type="ECO:0000256" key="6">
    <source>
        <dbReference type="ARBA" id="ARBA00022692"/>
    </source>
</evidence>
<dbReference type="NCBIfam" id="TIGR02532">
    <property type="entry name" value="IV_pilin_GFxxxE"/>
    <property type="match status" value="1"/>
</dbReference>
<evidence type="ECO:0000313" key="12">
    <source>
        <dbReference type="EMBL" id="MFC5569596.1"/>
    </source>
</evidence>